<dbReference type="InterPro" id="IPR041490">
    <property type="entry name" value="KstR2_TetR_C"/>
</dbReference>
<feature type="domain" description="HTH-type transcriptional repressor KstR2 C-terminal" evidence="2">
    <location>
        <begin position="29"/>
        <end position="140"/>
    </location>
</feature>
<proteinExistence type="predicted"/>
<sequence length="151" mass="16868">MGVVTTRKNAGATTSPRRRCDGRASGRRDHLVKLAAETFATLEAHRAAVTVMRNDRGYPRSLPGGRFDHLDKAGTEIERMWIEQIERGQRAGCFRSDVNPAPTYRLIRDGIPGTVRWFRPGGRIDTADLTEHHITVLFDGPTTGTRTTRRA</sequence>
<evidence type="ECO:0000256" key="1">
    <source>
        <dbReference type="SAM" id="MobiDB-lite"/>
    </source>
</evidence>
<dbReference type="Pfam" id="PF17932">
    <property type="entry name" value="TetR_C_24"/>
    <property type="match status" value="1"/>
</dbReference>
<dbReference type="AlphaFoldDB" id="A0A1H1FFH1"/>
<feature type="compositionally biased region" description="Polar residues" evidence="1">
    <location>
        <begin position="1"/>
        <end position="15"/>
    </location>
</feature>
<dbReference type="STRING" id="35622.SAMN04489764_2962"/>
<feature type="region of interest" description="Disordered" evidence="1">
    <location>
        <begin position="1"/>
        <end position="26"/>
    </location>
</feature>
<name>A0A1H1FFH1_9ACTN</name>
<keyword evidence="4" id="KW-1185">Reference proteome</keyword>
<evidence type="ECO:0000313" key="4">
    <source>
        <dbReference type="Proteomes" id="UP000217103"/>
    </source>
</evidence>
<accession>A0A1H1FFH1</accession>
<gene>
    <name evidence="3" type="ORF">SAMN04489764_2962</name>
</gene>
<organism evidence="3 4">
    <name type="scientific">Thermostaphylospora chromogena</name>
    <dbReference type="NCBI Taxonomy" id="35622"/>
    <lineage>
        <taxon>Bacteria</taxon>
        <taxon>Bacillati</taxon>
        <taxon>Actinomycetota</taxon>
        <taxon>Actinomycetes</taxon>
        <taxon>Streptosporangiales</taxon>
        <taxon>Thermomonosporaceae</taxon>
        <taxon>Thermostaphylospora</taxon>
    </lineage>
</organism>
<dbReference type="InterPro" id="IPR036271">
    <property type="entry name" value="Tet_transcr_reg_TetR-rel_C_sf"/>
</dbReference>
<dbReference type="Gene3D" id="1.10.357.10">
    <property type="entry name" value="Tetracycline Repressor, domain 2"/>
    <property type="match status" value="1"/>
</dbReference>
<dbReference type="SUPFAM" id="SSF48498">
    <property type="entry name" value="Tetracyclin repressor-like, C-terminal domain"/>
    <property type="match status" value="1"/>
</dbReference>
<dbReference type="EMBL" id="FNKK01000002">
    <property type="protein sequence ID" value="SDQ99691.1"/>
    <property type="molecule type" value="Genomic_DNA"/>
</dbReference>
<evidence type="ECO:0000313" key="3">
    <source>
        <dbReference type="EMBL" id="SDQ99691.1"/>
    </source>
</evidence>
<protein>
    <recommendedName>
        <fullName evidence="2">HTH-type transcriptional repressor KstR2 C-terminal domain-containing protein</fullName>
    </recommendedName>
</protein>
<reference evidence="3 4" key="1">
    <citation type="submission" date="2016-10" db="EMBL/GenBank/DDBJ databases">
        <authorList>
            <person name="de Groot N.N."/>
        </authorList>
    </citation>
    <scope>NUCLEOTIDE SEQUENCE [LARGE SCALE GENOMIC DNA]</scope>
    <source>
        <strain evidence="3 4">DSM 43794</strain>
    </source>
</reference>
<evidence type="ECO:0000259" key="2">
    <source>
        <dbReference type="Pfam" id="PF17932"/>
    </source>
</evidence>
<dbReference type="Proteomes" id="UP000217103">
    <property type="component" value="Unassembled WGS sequence"/>
</dbReference>